<gene>
    <name evidence="1" type="ORF">SAMN05660648_00206</name>
</gene>
<dbReference type="Proteomes" id="UP000183469">
    <property type="component" value="Unassembled WGS sequence"/>
</dbReference>
<evidence type="ECO:0000313" key="1">
    <source>
        <dbReference type="EMBL" id="SDZ73875.1"/>
    </source>
</evidence>
<dbReference type="RefSeq" id="WP_037351838.1">
    <property type="nucleotide sequence ID" value="NZ_FNQG01000002.1"/>
</dbReference>
<protein>
    <submittedName>
        <fullName evidence="1">Uncharacterized protein</fullName>
    </submittedName>
</protein>
<dbReference type="EMBL" id="FNQG01000002">
    <property type="protein sequence ID" value="SDZ73875.1"/>
    <property type="molecule type" value="Genomic_DNA"/>
</dbReference>
<dbReference type="AlphaFoldDB" id="A0A1H3VGF5"/>
<dbReference type="OrthoDB" id="359789at2"/>
<proteinExistence type="predicted"/>
<sequence>MTNIYFPDEEITTNDLYFVCYMIERLARRLHQKNRYVVNKIGREGLCHLLSVANVLHAENPLAVEDTWIRDYDLQTGAIDVMAVDKSLVDEIPTSLQMGKVYQRLIKDTMLPEENYADGIIRVYNDALCDVLDNYNCSAYYEPSYVIARAYLEGGF</sequence>
<evidence type="ECO:0000313" key="2">
    <source>
        <dbReference type="Proteomes" id="UP000183469"/>
    </source>
</evidence>
<name>A0A1H3VGF5_SELRU</name>
<reference evidence="1 2" key="1">
    <citation type="submission" date="2016-10" db="EMBL/GenBank/DDBJ databases">
        <authorList>
            <person name="de Groot N.N."/>
        </authorList>
    </citation>
    <scope>NUCLEOTIDE SEQUENCE [LARGE SCALE GENOMIC DNA]</scope>
    <source>
        <strain evidence="1 2">DSM 2872</strain>
    </source>
</reference>
<accession>A0A1H3VGF5</accession>
<organism evidence="1 2">
    <name type="scientific">Selenomonas ruminantium</name>
    <dbReference type="NCBI Taxonomy" id="971"/>
    <lineage>
        <taxon>Bacteria</taxon>
        <taxon>Bacillati</taxon>
        <taxon>Bacillota</taxon>
        <taxon>Negativicutes</taxon>
        <taxon>Selenomonadales</taxon>
        <taxon>Selenomonadaceae</taxon>
        <taxon>Selenomonas</taxon>
    </lineage>
</organism>